<evidence type="ECO:0000313" key="2">
    <source>
        <dbReference type="Proteomes" id="UP000003781"/>
    </source>
</evidence>
<comment type="caution">
    <text evidence="1">The sequence shown here is derived from an EMBL/GenBank/DDBJ whole genome shotgun (WGS) entry which is preliminary data.</text>
</comment>
<keyword evidence="2" id="KW-1185">Reference proteome</keyword>
<dbReference type="Proteomes" id="UP000003781">
    <property type="component" value="Unassembled WGS sequence"/>
</dbReference>
<accession>A3IZU5</accession>
<evidence type="ECO:0000313" key="1">
    <source>
        <dbReference type="EMBL" id="EAZ87999.1"/>
    </source>
</evidence>
<proteinExistence type="predicted"/>
<protein>
    <recommendedName>
        <fullName evidence="3">NurA domain-containing protein</fullName>
    </recommendedName>
</protein>
<name>A3IZU5_9CHRO</name>
<dbReference type="OrthoDB" id="1716892at2"/>
<organism evidence="1 2">
    <name type="scientific">Crocosphaera chwakensis CCY0110</name>
    <dbReference type="NCBI Taxonomy" id="391612"/>
    <lineage>
        <taxon>Bacteria</taxon>
        <taxon>Bacillati</taxon>
        <taxon>Cyanobacteriota</taxon>
        <taxon>Cyanophyceae</taxon>
        <taxon>Oscillatoriophycideae</taxon>
        <taxon>Chroococcales</taxon>
        <taxon>Aphanothecaceae</taxon>
        <taxon>Crocosphaera</taxon>
        <taxon>Crocosphaera chwakensis</taxon>
    </lineage>
</organism>
<dbReference type="EMBL" id="AAXW01000120">
    <property type="protein sequence ID" value="EAZ87999.1"/>
    <property type="molecule type" value="Genomic_DNA"/>
</dbReference>
<sequence>MSKLSSIFKGFESSLRVGQKRNEELYHQHLEVVQELYNLQLKDLIKSWQSDFTSPMELIELRDQIRDCFGRDDIHFVAIDGTCKAEETTQFLLFYAGAYGARGSLELKNDPPILRYHKWSLEQDVSIVAQVPIPHAELEDILPDDHDPFAVSDFEKVNLSGLHTLLMQLSEVYLAYDTVASSRTDSPDLVLLDQSISSSMASNMLQPKAVRMVGSPWGSRHLTEADVIIALAHPFNRDLDIPTLKKFRQYTGILAKLEQNGGEIDLIKVAEEEGLKIEDFRKGISDLTTKGLAKLTNNNQTLVWIGSEPIDKSWSYTQSIFKEICAKLFVEKDPTALTYIVEKDEVRKQHWMSPPDLKFLIGVGLRMLIEECWKRNVLLVGLVKDSSSSYFTRNYLGVMRFLDVFPNLKDFSRPLPSTDRIALELVPAINDKLESPWSTVEFDGLYMTMFVRKDEKGESHLSGVRGDILAPERLTARSLGQFYLKHTPSNLLSGHVIFIERLLYPQWDKKARLKNPIETPLFGQVYPYFRSDINDINLGQTIVMYLLTELTRNHFAEVIGYPDPLHKADWGAKTVGRKLAEMLTSVDYVMRCNPLSRTLRSIRDNVKR</sequence>
<dbReference type="RefSeq" id="WP_008278909.1">
    <property type="nucleotide sequence ID" value="NZ_AAXW01000120.1"/>
</dbReference>
<dbReference type="AlphaFoldDB" id="A3IZU5"/>
<gene>
    <name evidence="1" type="ORF">CY0110_28979</name>
</gene>
<evidence type="ECO:0008006" key="3">
    <source>
        <dbReference type="Google" id="ProtNLM"/>
    </source>
</evidence>
<reference evidence="1 2" key="1">
    <citation type="submission" date="2007-03" db="EMBL/GenBank/DDBJ databases">
        <authorList>
            <person name="Stal L."/>
            <person name="Ferriera S."/>
            <person name="Johnson J."/>
            <person name="Kravitz S."/>
            <person name="Beeson K."/>
            <person name="Sutton G."/>
            <person name="Rogers Y.-H."/>
            <person name="Friedman R."/>
            <person name="Frazier M."/>
            <person name="Venter J.C."/>
        </authorList>
    </citation>
    <scope>NUCLEOTIDE SEQUENCE [LARGE SCALE GENOMIC DNA]</scope>
    <source>
        <strain evidence="1 2">CCY0110</strain>
    </source>
</reference>